<gene>
    <name evidence="3" type="ORF">M404DRAFT_560237</name>
</gene>
<dbReference type="InterPro" id="IPR010400">
    <property type="entry name" value="PITH_dom"/>
</dbReference>
<reference evidence="4" key="2">
    <citation type="submission" date="2015-01" db="EMBL/GenBank/DDBJ databases">
        <title>Evolutionary Origins and Diversification of the Mycorrhizal Mutualists.</title>
        <authorList>
            <consortium name="DOE Joint Genome Institute"/>
            <consortium name="Mycorrhizal Genomics Consortium"/>
            <person name="Kohler A."/>
            <person name="Kuo A."/>
            <person name="Nagy L.G."/>
            <person name="Floudas D."/>
            <person name="Copeland A."/>
            <person name="Barry K.W."/>
            <person name="Cichocki N."/>
            <person name="Veneault-Fourrey C."/>
            <person name="LaButti K."/>
            <person name="Lindquist E.A."/>
            <person name="Lipzen A."/>
            <person name="Lundell T."/>
            <person name="Morin E."/>
            <person name="Murat C."/>
            <person name="Riley R."/>
            <person name="Ohm R."/>
            <person name="Sun H."/>
            <person name="Tunlid A."/>
            <person name="Henrissat B."/>
            <person name="Grigoriev I.V."/>
            <person name="Hibbett D.S."/>
            <person name="Martin F."/>
        </authorList>
    </citation>
    <scope>NUCLEOTIDE SEQUENCE [LARGE SCALE GENOMIC DNA]</scope>
    <source>
        <strain evidence="4">Marx 270</strain>
    </source>
</reference>
<feature type="domain" description="PITH" evidence="2">
    <location>
        <begin position="1"/>
        <end position="201"/>
    </location>
</feature>
<dbReference type="PANTHER" id="PTHR12175:SF5">
    <property type="entry name" value="OS03G0795500 PROTEIN"/>
    <property type="match status" value="1"/>
</dbReference>
<dbReference type="AlphaFoldDB" id="A0A0C3PV29"/>
<name>A0A0C3PV29_PISTI</name>
<keyword evidence="4" id="KW-1185">Reference proteome</keyword>
<evidence type="ECO:0000313" key="4">
    <source>
        <dbReference type="Proteomes" id="UP000054217"/>
    </source>
</evidence>
<dbReference type="Proteomes" id="UP000054217">
    <property type="component" value="Unassembled WGS sequence"/>
</dbReference>
<dbReference type="EMBL" id="KN831946">
    <property type="protein sequence ID" value="KIO13121.1"/>
    <property type="molecule type" value="Genomic_DNA"/>
</dbReference>
<dbReference type="HOGENOM" id="CLU_072377_1_0_1"/>
<sequence length="202" mass="22698">MNRDNISLLEHLDISQVNCLNEQQQHDLKSIVASRKINPPESSAYLASDADEQLLVNICVGVAFACATRIISDIFILRHVMYHQFNQAVRIRTLVIKTKEEEKGPKNIKLRINNPSISFSDVEDAADNTFSQVVKLSREDVTEGRPIPLRFVRFQSVSSLHIFVESNQGGGDQTRIDAIDVMGIPVETRATKDLSGLKEEEH</sequence>
<dbReference type="Pfam" id="PF06201">
    <property type="entry name" value="PITH"/>
    <property type="match status" value="2"/>
</dbReference>
<evidence type="ECO:0000313" key="3">
    <source>
        <dbReference type="EMBL" id="KIO13121.1"/>
    </source>
</evidence>
<reference evidence="3 4" key="1">
    <citation type="submission" date="2014-04" db="EMBL/GenBank/DDBJ databases">
        <authorList>
            <consortium name="DOE Joint Genome Institute"/>
            <person name="Kuo A."/>
            <person name="Kohler A."/>
            <person name="Costa M.D."/>
            <person name="Nagy L.G."/>
            <person name="Floudas D."/>
            <person name="Copeland A."/>
            <person name="Barry K.W."/>
            <person name="Cichocki N."/>
            <person name="Veneault-Fourrey C."/>
            <person name="LaButti K."/>
            <person name="Lindquist E.A."/>
            <person name="Lipzen A."/>
            <person name="Lundell T."/>
            <person name="Morin E."/>
            <person name="Murat C."/>
            <person name="Sun H."/>
            <person name="Tunlid A."/>
            <person name="Henrissat B."/>
            <person name="Grigoriev I.V."/>
            <person name="Hibbett D.S."/>
            <person name="Martin F."/>
            <person name="Nordberg H.P."/>
            <person name="Cantor M.N."/>
            <person name="Hua S.X."/>
        </authorList>
    </citation>
    <scope>NUCLEOTIDE SEQUENCE [LARGE SCALE GENOMIC DNA]</scope>
    <source>
        <strain evidence="3 4">Marx 270</strain>
    </source>
</reference>
<dbReference type="InParanoid" id="A0A0C3PV29"/>
<dbReference type="FunCoup" id="A0A0C3PV29">
    <property type="interactions" value="647"/>
</dbReference>
<dbReference type="SUPFAM" id="SSF49785">
    <property type="entry name" value="Galactose-binding domain-like"/>
    <property type="match status" value="1"/>
</dbReference>
<dbReference type="GO" id="GO:0005737">
    <property type="term" value="C:cytoplasm"/>
    <property type="evidence" value="ECO:0007669"/>
    <property type="project" value="UniProtKB-ARBA"/>
</dbReference>
<dbReference type="Gene3D" id="2.60.120.470">
    <property type="entry name" value="PITH domain"/>
    <property type="match status" value="1"/>
</dbReference>
<evidence type="ECO:0000259" key="2">
    <source>
        <dbReference type="PROSITE" id="PS51532"/>
    </source>
</evidence>
<protein>
    <recommendedName>
        <fullName evidence="2">PITH domain-containing protein</fullName>
    </recommendedName>
</protein>
<dbReference type="OrthoDB" id="10263751at2759"/>
<evidence type="ECO:0000256" key="1">
    <source>
        <dbReference type="ARBA" id="ARBA00025788"/>
    </source>
</evidence>
<organism evidence="3 4">
    <name type="scientific">Pisolithus tinctorius Marx 270</name>
    <dbReference type="NCBI Taxonomy" id="870435"/>
    <lineage>
        <taxon>Eukaryota</taxon>
        <taxon>Fungi</taxon>
        <taxon>Dikarya</taxon>
        <taxon>Basidiomycota</taxon>
        <taxon>Agaricomycotina</taxon>
        <taxon>Agaricomycetes</taxon>
        <taxon>Agaricomycetidae</taxon>
        <taxon>Boletales</taxon>
        <taxon>Sclerodermatineae</taxon>
        <taxon>Pisolithaceae</taxon>
        <taxon>Pisolithus</taxon>
    </lineage>
</organism>
<dbReference type="InterPro" id="IPR008979">
    <property type="entry name" value="Galactose-bd-like_sf"/>
</dbReference>
<dbReference type="PROSITE" id="PS51532">
    <property type="entry name" value="PITH"/>
    <property type="match status" value="1"/>
</dbReference>
<proteinExistence type="inferred from homology"/>
<dbReference type="STRING" id="870435.A0A0C3PV29"/>
<comment type="similarity">
    <text evidence="1">Belongs to the PITHD1 family.</text>
</comment>
<accession>A0A0C3PV29</accession>
<dbReference type="PANTHER" id="PTHR12175">
    <property type="entry name" value="AD039 HT014 THIOREDOXIN FAMILY TRP26"/>
    <property type="match status" value="1"/>
</dbReference>
<dbReference type="InterPro" id="IPR037047">
    <property type="entry name" value="PITH_dom_sf"/>
</dbReference>
<dbReference type="InterPro" id="IPR045099">
    <property type="entry name" value="PITH1-like"/>
</dbReference>